<evidence type="ECO:0000259" key="1">
    <source>
        <dbReference type="PROSITE" id="PS50003"/>
    </source>
</evidence>
<dbReference type="OrthoDB" id="2139360at2759"/>
<keyword evidence="3" id="KW-1185">Reference proteome</keyword>
<accession>A0A1Y1V4W2</accession>
<evidence type="ECO:0000313" key="2">
    <source>
        <dbReference type="EMBL" id="ORX47315.1"/>
    </source>
</evidence>
<reference evidence="2 3" key="2">
    <citation type="submission" date="2016-08" db="EMBL/GenBank/DDBJ databases">
        <title>Pervasive Adenine N6-methylation of Active Genes in Fungi.</title>
        <authorList>
            <consortium name="DOE Joint Genome Institute"/>
            <person name="Mondo S.J."/>
            <person name="Dannebaum R.O."/>
            <person name="Kuo R.C."/>
            <person name="Labutti K."/>
            <person name="Haridas S."/>
            <person name="Kuo A."/>
            <person name="Salamov A."/>
            <person name="Ahrendt S.R."/>
            <person name="Lipzen A."/>
            <person name="Sullivan W."/>
            <person name="Andreopoulos W.B."/>
            <person name="Clum A."/>
            <person name="Lindquist E."/>
            <person name="Daum C."/>
            <person name="Ramamoorthy G.K."/>
            <person name="Gryganskyi A."/>
            <person name="Culley D."/>
            <person name="Magnuson J.K."/>
            <person name="James T.Y."/>
            <person name="O'Malley M.A."/>
            <person name="Stajich J.E."/>
            <person name="Spatafora J.W."/>
            <person name="Visel A."/>
            <person name="Grigoriev I.V."/>
        </authorList>
    </citation>
    <scope>NUCLEOTIDE SEQUENCE [LARGE SCALE GENOMIC DNA]</scope>
    <source>
        <strain evidence="3">finn</strain>
    </source>
</reference>
<dbReference type="EMBL" id="MCFH01000031">
    <property type="protein sequence ID" value="ORX47315.1"/>
    <property type="molecule type" value="Genomic_DNA"/>
</dbReference>
<proteinExistence type="predicted"/>
<name>A0A1Y1V4W2_9FUNG</name>
<dbReference type="SMART" id="SM00233">
    <property type="entry name" value="PH"/>
    <property type="match status" value="1"/>
</dbReference>
<sequence length="269" mass="32153">MKSNVSFPDIKTLQSKKQKNSKRLTEITNLVENELKNYPSYKNIDDRVMKGILQKKKENEKFMSGYKKKYFVLTHKALMYSDKEMSSNSTIGKFLMFCDYDGIKHVSEEEVKKKFCIRLFSHRDPKQSILLAASDELEETLWFYQIRDKMYINSSYFTKEEEDIEEDIQDESEQYKNLTNDELNELVRLINVEEKVKTNFVKYIFISKMDEIVKKLSNNENQEYNIGDKLEEDEKKTVLKLEKLRNDNMDLFLSITTDRKQEDFMLFLV</sequence>
<evidence type="ECO:0000313" key="3">
    <source>
        <dbReference type="Proteomes" id="UP000193719"/>
    </source>
</evidence>
<gene>
    <name evidence="2" type="ORF">BCR36DRAFT_295772</name>
</gene>
<dbReference type="SUPFAM" id="SSF50729">
    <property type="entry name" value="PH domain-like"/>
    <property type="match status" value="1"/>
</dbReference>
<dbReference type="InterPro" id="IPR001849">
    <property type="entry name" value="PH_domain"/>
</dbReference>
<feature type="domain" description="PH" evidence="1">
    <location>
        <begin position="46"/>
        <end position="151"/>
    </location>
</feature>
<dbReference type="Proteomes" id="UP000193719">
    <property type="component" value="Unassembled WGS sequence"/>
</dbReference>
<reference evidence="2 3" key="1">
    <citation type="submission" date="2016-08" db="EMBL/GenBank/DDBJ databases">
        <title>Genomes of anaerobic fungi encode conserved fungal cellulosomes for biomass hydrolysis.</title>
        <authorList>
            <consortium name="DOE Joint Genome Institute"/>
            <person name="Haitjema C.H."/>
            <person name="Gilmore S.P."/>
            <person name="Henske J.K."/>
            <person name="Solomon K.V."/>
            <person name="De Groot R."/>
            <person name="Kuo A."/>
            <person name="Mondo S.J."/>
            <person name="Salamov A.A."/>
            <person name="Labutti K."/>
            <person name="Zhao Z."/>
            <person name="Chiniquy J."/>
            <person name="Barry K."/>
            <person name="Brewer H.M."/>
            <person name="Purvine S.O."/>
            <person name="Wright A.T."/>
            <person name="Boxma B."/>
            <person name="Van Alen T."/>
            <person name="Hackstein J.H."/>
            <person name="Baker S.E."/>
            <person name="Grigoriev I.V."/>
            <person name="O'Malley M.A."/>
        </authorList>
    </citation>
    <scope>NUCLEOTIDE SEQUENCE [LARGE SCALE GENOMIC DNA]</scope>
    <source>
        <strain evidence="3">finn</strain>
    </source>
</reference>
<dbReference type="Gene3D" id="2.30.29.30">
    <property type="entry name" value="Pleckstrin-homology domain (PH domain)/Phosphotyrosine-binding domain (PTB)"/>
    <property type="match status" value="1"/>
</dbReference>
<dbReference type="PROSITE" id="PS50003">
    <property type="entry name" value="PH_DOMAIN"/>
    <property type="match status" value="1"/>
</dbReference>
<dbReference type="AlphaFoldDB" id="A0A1Y1V4W2"/>
<protein>
    <recommendedName>
        <fullName evidence="1">PH domain-containing protein</fullName>
    </recommendedName>
</protein>
<organism evidence="2 3">
    <name type="scientific">Piromyces finnis</name>
    <dbReference type="NCBI Taxonomy" id="1754191"/>
    <lineage>
        <taxon>Eukaryota</taxon>
        <taxon>Fungi</taxon>
        <taxon>Fungi incertae sedis</taxon>
        <taxon>Chytridiomycota</taxon>
        <taxon>Chytridiomycota incertae sedis</taxon>
        <taxon>Neocallimastigomycetes</taxon>
        <taxon>Neocallimastigales</taxon>
        <taxon>Neocallimastigaceae</taxon>
        <taxon>Piromyces</taxon>
    </lineage>
</organism>
<dbReference type="Pfam" id="PF00169">
    <property type="entry name" value="PH"/>
    <property type="match status" value="1"/>
</dbReference>
<comment type="caution">
    <text evidence="2">The sequence shown here is derived from an EMBL/GenBank/DDBJ whole genome shotgun (WGS) entry which is preliminary data.</text>
</comment>
<dbReference type="InterPro" id="IPR011993">
    <property type="entry name" value="PH-like_dom_sf"/>
</dbReference>